<dbReference type="OrthoDB" id="431566at2759"/>
<dbReference type="EMBL" id="LSRX01000059">
    <property type="protein sequence ID" value="OLQ11421.1"/>
    <property type="molecule type" value="Genomic_DNA"/>
</dbReference>
<gene>
    <name evidence="2" type="ORF">AK812_SmicGene4716</name>
</gene>
<proteinExistence type="predicted"/>
<organism evidence="2 3">
    <name type="scientific">Symbiodinium microadriaticum</name>
    <name type="common">Dinoflagellate</name>
    <name type="synonym">Zooxanthella microadriatica</name>
    <dbReference type="NCBI Taxonomy" id="2951"/>
    <lineage>
        <taxon>Eukaryota</taxon>
        <taxon>Sar</taxon>
        <taxon>Alveolata</taxon>
        <taxon>Dinophyceae</taxon>
        <taxon>Suessiales</taxon>
        <taxon>Symbiodiniaceae</taxon>
        <taxon>Symbiodinium</taxon>
    </lineage>
</organism>
<protein>
    <submittedName>
        <fullName evidence="2">Uncharacterized protein</fullName>
    </submittedName>
</protein>
<name>A0A1Q9EVH0_SYMMI</name>
<dbReference type="AlphaFoldDB" id="A0A1Q9EVH0"/>
<dbReference type="Proteomes" id="UP000186817">
    <property type="component" value="Unassembled WGS sequence"/>
</dbReference>
<evidence type="ECO:0000313" key="2">
    <source>
        <dbReference type="EMBL" id="OLQ11421.1"/>
    </source>
</evidence>
<sequence>MFTDESPVNPGCQCQLLLFESCMVLQACGYSTEFGFTYTDCLPIGGYVYVLRTFGQVACPSVEDYRPDGEFADFYHVCKIQGVKELFYIRPLRQGGGDEDCPVVCTDSQKKCPVDAVRFPGYLTDYTSSEDFISDREVCVDANADCPCAARTPKDALAPSKANLVCPCAEGERQCDVKDYTSTGELATRPYSEYCFSIVTVNGGCVAKGNCQPGQNMKKCKGLKWRLPWQYVQSWVMGHLACKVLPGLMSIPHSSARLRSAVMRGKVRLYFEVCVANLFYEAAHCRVVRALLQWTFLLFLTLGGTAAGGAGSVATSLQEEDARVAVTGELQDSDEHDIEAGQRPATVKEPPSPKRKRSCGLVPRYQSLSRRLGALIVFDAAMLEFEITNKGATTVAPASVAELLKTQAKSGSAGLTKALSSVGTVDSNARGPAGVGVATTKKAVTTRAATVEAKKQAKLVSSLQYGQWVGTGDSDFHALDHYDHDNDHDNDHDHDHNDHDHDHYHDDHDNNYDHECGSELNKHNDGGQHNELREHNHHGGRAAGTECRDVLQAWIHFCLATLHPSSSFPCPSSPQPEWPTQIIETKVLVIK</sequence>
<evidence type="ECO:0000313" key="3">
    <source>
        <dbReference type="Proteomes" id="UP000186817"/>
    </source>
</evidence>
<comment type="caution">
    <text evidence="2">The sequence shown here is derived from an EMBL/GenBank/DDBJ whole genome shotgun (WGS) entry which is preliminary data.</text>
</comment>
<feature type="compositionally biased region" description="Basic and acidic residues" evidence="1">
    <location>
        <begin position="487"/>
        <end position="534"/>
    </location>
</feature>
<feature type="region of interest" description="Disordered" evidence="1">
    <location>
        <begin position="487"/>
        <end position="542"/>
    </location>
</feature>
<accession>A0A1Q9EVH0</accession>
<keyword evidence="3" id="KW-1185">Reference proteome</keyword>
<evidence type="ECO:0000256" key="1">
    <source>
        <dbReference type="SAM" id="MobiDB-lite"/>
    </source>
</evidence>
<feature type="region of interest" description="Disordered" evidence="1">
    <location>
        <begin position="329"/>
        <end position="359"/>
    </location>
</feature>
<reference evidence="2 3" key="1">
    <citation type="submission" date="2016-02" db="EMBL/GenBank/DDBJ databases">
        <title>Genome analysis of coral dinoflagellate symbionts highlights evolutionary adaptations to a symbiotic lifestyle.</title>
        <authorList>
            <person name="Aranda M."/>
            <person name="Li Y."/>
            <person name="Liew Y.J."/>
            <person name="Baumgarten S."/>
            <person name="Simakov O."/>
            <person name="Wilson M."/>
            <person name="Piel J."/>
            <person name="Ashoor H."/>
            <person name="Bougouffa S."/>
            <person name="Bajic V.B."/>
            <person name="Ryu T."/>
            <person name="Ravasi T."/>
            <person name="Bayer T."/>
            <person name="Micklem G."/>
            <person name="Kim H."/>
            <person name="Bhak J."/>
            <person name="Lajeunesse T.C."/>
            <person name="Voolstra C.R."/>
        </authorList>
    </citation>
    <scope>NUCLEOTIDE SEQUENCE [LARGE SCALE GENOMIC DNA]</scope>
    <source>
        <strain evidence="2 3">CCMP2467</strain>
    </source>
</reference>